<evidence type="ECO:0000256" key="2">
    <source>
        <dbReference type="SAM" id="Phobius"/>
    </source>
</evidence>
<organism evidence="3 4">
    <name type="scientific">Acer saccharum</name>
    <name type="common">Sugar maple</name>
    <dbReference type="NCBI Taxonomy" id="4024"/>
    <lineage>
        <taxon>Eukaryota</taxon>
        <taxon>Viridiplantae</taxon>
        <taxon>Streptophyta</taxon>
        <taxon>Embryophyta</taxon>
        <taxon>Tracheophyta</taxon>
        <taxon>Spermatophyta</taxon>
        <taxon>Magnoliopsida</taxon>
        <taxon>eudicotyledons</taxon>
        <taxon>Gunneridae</taxon>
        <taxon>Pentapetalae</taxon>
        <taxon>rosids</taxon>
        <taxon>malvids</taxon>
        <taxon>Sapindales</taxon>
        <taxon>Sapindaceae</taxon>
        <taxon>Hippocastanoideae</taxon>
        <taxon>Acereae</taxon>
        <taxon>Acer</taxon>
    </lineage>
</organism>
<feature type="transmembrane region" description="Helical" evidence="2">
    <location>
        <begin position="34"/>
        <end position="52"/>
    </location>
</feature>
<name>A0AA39REV9_ACESA</name>
<comment type="caution">
    <text evidence="3">The sequence shown here is derived from an EMBL/GenBank/DDBJ whole genome shotgun (WGS) entry which is preliminary data.</text>
</comment>
<keyword evidence="2" id="KW-0472">Membrane</keyword>
<dbReference type="EMBL" id="JAUESC010000388">
    <property type="protein sequence ID" value="KAK0572633.1"/>
    <property type="molecule type" value="Genomic_DNA"/>
</dbReference>
<keyword evidence="2" id="KW-0812">Transmembrane</keyword>
<gene>
    <name evidence="3" type="ORF">LWI29_034570</name>
</gene>
<feature type="region of interest" description="Disordered" evidence="1">
    <location>
        <begin position="1"/>
        <end position="26"/>
    </location>
</feature>
<evidence type="ECO:0000313" key="4">
    <source>
        <dbReference type="Proteomes" id="UP001168877"/>
    </source>
</evidence>
<accession>A0AA39REV9</accession>
<evidence type="ECO:0000256" key="1">
    <source>
        <dbReference type="SAM" id="MobiDB-lite"/>
    </source>
</evidence>
<sequence length="71" mass="8248">MAEIDHRDAEPLGDHEPDELEFHYRDPDKQKDDTGFSVFDVLCFLFLLFVWLRSKRSDKGLVEHTASVVAL</sequence>
<evidence type="ECO:0000313" key="3">
    <source>
        <dbReference type="EMBL" id="KAK0572633.1"/>
    </source>
</evidence>
<dbReference type="AlphaFoldDB" id="A0AA39REV9"/>
<reference evidence="3" key="1">
    <citation type="journal article" date="2022" name="Plant J.">
        <title>Strategies of tolerance reflected in two North American maple genomes.</title>
        <authorList>
            <person name="McEvoy S.L."/>
            <person name="Sezen U.U."/>
            <person name="Trouern-Trend A."/>
            <person name="McMahon S.M."/>
            <person name="Schaberg P.G."/>
            <person name="Yang J."/>
            <person name="Wegrzyn J.L."/>
            <person name="Swenson N.G."/>
        </authorList>
    </citation>
    <scope>NUCLEOTIDE SEQUENCE</scope>
    <source>
        <strain evidence="3">NS2018</strain>
    </source>
</reference>
<keyword evidence="4" id="KW-1185">Reference proteome</keyword>
<dbReference type="Proteomes" id="UP001168877">
    <property type="component" value="Unassembled WGS sequence"/>
</dbReference>
<protein>
    <submittedName>
        <fullName evidence="3">Uncharacterized protein</fullName>
    </submittedName>
</protein>
<keyword evidence="2" id="KW-1133">Transmembrane helix</keyword>
<reference evidence="3" key="2">
    <citation type="submission" date="2023-06" db="EMBL/GenBank/DDBJ databases">
        <authorList>
            <person name="Swenson N.G."/>
            <person name="Wegrzyn J.L."/>
            <person name="Mcevoy S.L."/>
        </authorList>
    </citation>
    <scope>NUCLEOTIDE SEQUENCE</scope>
    <source>
        <strain evidence="3">NS2018</strain>
        <tissue evidence="3">Leaf</tissue>
    </source>
</reference>
<proteinExistence type="predicted"/>